<dbReference type="PANTHER" id="PTHR35091">
    <property type="entry name" value="FLAGELLAR PROTEIN FLIL"/>
    <property type="match status" value="1"/>
</dbReference>
<dbReference type="Pfam" id="PF03748">
    <property type="entry name" value="FliL"/>
    <property type="match status" value="1"/>
</dbReference>
<evidence type="ECO:0000256" key="9">
    <source>
        <dbReference type="ARBA" id="ARBA00023136"/>
    </source>
</evidence>
<evidence type="ECO:0000256" key="10">
    <source>
        <dbReference type="RuleBase" id="RU364125"/>
    </source>
</evidence>
<keyword evidence="7 10" id="KW-0283">Flagellar rotation</keyword>
<name>A0A1H7T5A3_9LACT</name>
<comment type="similarity">
    <text evidence="3 10">Belongs to the FliL family.</text>
</comment>
<keyword evidence="12" id="KW-0969">Cilium</keyword>
<proteinExistence type="inferred from homology"/>
<evidence type="ECO:0000313" key="13">
    <source>
        <dbReference type="Proteomes" id="UP000198548"/>
    </source>
</evidence>
<dbReference type="Proteomes" id="UP000198548">
    <property type="component" value="Unassembled WGS sequence"/>
</dbReference>
<evidence type="ECO:0000256" key="1">
    <source>
        <dbReference type="ARBA" id="ARBA00002254"/>
    </source>
</evidence>
<evidence type="ECO:0000313" key="12">
    <source>
        <dbReference type="EMBL" id="SEL80080.1"/>
    </source>
</evidence>
<comment type="subcellular location">
    <subcellularLocation>
        <location evidence="2">Cell membrane</location>
        <topology evidence="2">Single-pass membrane protein</topology>
    </subcellularLocation>
</comment>
<comment type="function">
    <text evidence="1 10">Controls the rotational direction of flagella during chemotaxis.</text>
</comment>
<gene>
    <name evidence="11" type="primary">fliL</name>
    <name evidence="11" type="ORF">APU01nite_13860</name>
    <name evidence="12" type="ORF">SAMN04488100_11112</name>
</gene>
<dbReference type="GO" id="GO:0005886">
    <property type="term" value="C:plasma membrane"/>
    <property type="evidence" value="ECO:0007669"/>
    <property type="project" value="UniProtKB-SubCell"/>
</dbReference>
<keyword evidence="6" id="KW-0812">Transmembrane</keyword>
<evidence type="ECO:0000313" key="14">
    <source>
        <dbReference type="Proteomes" id="UP000321425"/>
    </source>
</evidence>
<evidence type="ECO:0000256" key="6">
    <source>
        <dbReference type="ARBA" id="ARBA00022692"/>
    </source>
</evidence>
<dbReference type="EMBL" id="BJUX01000013">
    <property type="protein sequence ID" value="GEK89347.1"/>
    <property type="molecule type" value="Genomic_DNA"/>
</dbReference>
<organism evidence="12 13">
    <name type="scientific">Alkalibacterium putridalgicola</name>
    <dbReference type="NCBI Taxonomy" id="426703"/>
    <lineage>
        <taxon>Bacteria</taxon>
        <taxon>Bacillati</taxon>
        <taxon>Bacillota</taxon>
        <taxon>Bacilli</taxon>
        <taxon>Lactobacillales</taxon>
        <taxon>Carnobacteriaceae</taxon>
        <taxon>Alkalibacterium</taxon>
    </lineage>
</organism>
<dbReference type="InterPro" id="IPR005503">
    <property type="entry name" value="FliL"/>
</dbReference>
<dbReference type="RefSeq" id="WP_177165466.1">
    <property type="nucleotide sequence ID" value="NZ_BJUX01000013.1"/>
</dbReference>
<evidence type="ECO:0000313" key="11">
    <source>
        <dbReference type="EMBL" id="GEK89347.1"/>
    </source>
</evidence>
<dbReference type="EMBL" id="FOBL01000011">
    <property type="protein sequence ID" value="SEL80080.1"/>
    <property type="molecule type" value="Genomic_DNA"/>
</dbReference>
<evidence type="ECO:0000256" key="5">
    <source>
        <dbReference type="ARBA" id="ARBA00022500"/>
    </source>
</evidence>
<evidence type="ECO:0000256" key="2">
    <source>
        <dbReference type="ARBA" id="ARBA00004162"/>
    </source>
</evidence>
<evidence type="ECO:0000256" key="8">
    <source>
        <dbReference type="ARBA" id="ARBA00022989"/>
    </source>
</evidence>
<reference evidence="11 14" key="2">
    <citation type="submission" date="2019-07" db="EMBL/GenBank/DDBJ databases">
        <title>Whole genome shotgun sequence of Alkalibacterium putridalgicola NBRC 103243.</title>
        <authorList>
            <person name="Hosoyama A."/>
            <person name="Uohara A."/>
            <person name="Ohji S."/>
            <person name="Ichikawa N."/>
        </authorList>
    </citation>
    <scope>NUCLEOTIDE SEQUENCE [LARGE SCALE GENOMIC DNA]</scope>
    <source>
        <strain evidence="11 14">NBRC 103243</strain>
    </source>
</reference>
<keyword evidence="5 10" id="KW-0145">Chemotaxis</keyword>
<dbReference type="GO" id="GO:0009425">
    <property type="term" value="C:bacterial-type flagellum basal body"/>
    <property type="evidence" value="ECO:0007669"/>
    <property type="project" value="InterPro"/>
</dbReference>
<dbReference type="GO" id="GO:0071978">
    <property type="term" value="P:bacterial-type flagellum-dependent swarming motility"/>
    <property type="evidence" value="ECO:0007669"/>
    <property type="project" value="TreeGrafter"/>
</dbReference>
<keyword evidence="8" id="KW-1133">Transmembrane helix</keyword>
<dbReference type="AlphaFoldDB" id="A0A1H7T5A3"/>
<dbReference type="STRING" id="426703.SAMN04488100_11112"/>
<reference evidence="12 13" key="1">
    <citation type="submission" date="2016-10" db="EMBL/GenBank/DDBJ databases">
        <authorList>
            <person name="de Groot N.N."/>
        </authorList>
    </citation>
    <scope>NUCLEOTIDE SEQUENCE [LARGE SCALE GENOMIC DNA]</scope>
    <source>
        <strain evidence="12 13">DSM 19182</strain>
    </source>
</reference>
<dbReference type="GO" id="GO:0006935">
    <property type="term" value="P:chemotaxis"/>
    <property type="evidence" value="ECO:0007669"/>
    <property type="project" value="UniProtKB-KW"/>
</dbReference>
<dbReference type="Proteomes" id="UP000321425">
    <property type="component" value="Unassembled WGS sequence"/>
</dbReference>
<keyword evidence="12" id="KW-0966">Cell projection</keyword>
<keyword evidence="4 10" id="KW-1003">Cell membrane</keyword>
<evidence type="ECO:0000256" key="7">
    <source>
        <dbReference type="ARBA" id="ARBA00022779"/>
    </source>
</evidence>
<protein>
    <recommendedName>
        <fullName evidence="10">Flagellar protein FliL</fullName>
    </recommendedName>
</protein>
<keyword evidence="9 10" id="KW-0472">Membrane</keyword>
<keyword evidence="12" id="KW-0282">Flagellum</keyword>
<accession>A0A1H7T5A3</accession>
<evidence type="ECO:0000256" key="3">
    <source>
        <dbReference type="ARBA" id="ARBA00008281"/>
    </source>
</evidence>
<dbReference type="PANTHER" id="PTHR35091:SF2">
    <property type="entry name" value="FLAGELLAR PROTEIN FLIL"/>
    <property type="match status" value="1"/>
</dbReference>
<evidence type="ECO:0000256" key="4">
    <source>
        <dbReference type="ARBA" id="ARBA00022475"/>
    </source>
</evidence>
<sequence length="161" mass="18004">MPQKNETDKTMKKGTKLLIVVGVVLMLLFAGIGIGGFVFADQTDESFISRFTSETEASEVSIPLEEFLINLSSDSTRSQPVVRMELTLTSLDEEAEEMLASEIAKVRDAVIHVVANQNIETIYNEEEGHFLIKGEIKDKINQALEKEIIEDVFITNILLQQ</sequence>
<keyword evidence="14" id="KW-1185">Reference proteome</keyword>